<name>A0ABU0EMN8_9PSEU</name>
<dbReference type="RefSeq" id="WP_306988444.1">
    <property type="nucleotide sequence ID" value="NZ_JAUSUT010000001.1"/>
</dbReference>
<protein>
    <submittedName>
        <fullName evidence="1">Uncharacterized protein</fullName>
    </submittedName>
</protein>
<comment type="caution">
    <text evidence="1">The sequence shown here is derived from an EMBL/GenBank/DDBJ whole genome shotgun (WGS) entry which is preliminary data.</text>
</comment>
<proteinExistence type="predicted"/>
<reference evidence="1 2" key="1">
    <citation type="submission" date="2023-07" db="EMBL/GenBank/DDBJ databases">
        <title>Sequencing the genomes of 1000 actinobacteria strains.</title>
        <authorList>
            <person name="Klenk H.-P."/>
        </authorList>
    </citation>
    <scope>NUCLEOTIDE SEQUENCE [LARGE SCALE GENOMIC DNA]</scope>
    <source>
        <strain evidence="1 2">DSM 45805</strain>
    </source>
</reference>
<dbReference type="EMBL" id="JAUSUT010000001">
    <property type="protein sequence ID" value="MDQ0376541.1"/>
    <property type="molecule type" value="Genomic_DNA"/>
</dbReference>
<sequence length="147" mass="16416">MNEQTAPELLHRLRAQLNGLLGALIGQGNRVCDEMRDAIAYLDTEVRPAVVAAARARAELEFVAERYRRDGSGVRFSKDRCTGVSSDALAWFAAGARPEPERHEYPADRSDLAACERTFHMAPPHLQERMLPVLERYRAAVAKEIGQ</sequence>
<evidence type="ECO:0000313" key="1">
    <source>
        <dbReference type="EMBL" id="MDQ0376541.1"/>
    </source>
</evidence>
<organism evidence="1 2">
    <name type="scientific">Amycolatopsis thermophila</name>
    <dbReference type="NCBI Taxonomy" id="206084"/>
    <lineage>
        <taxon>Bacteria</taxon>
        <taxon>Bacillati</taxon>
        <taxon>Actinomycetota</taxon>
        <taxon>Actinomycetes</taxon>
        <taxon>Pseudonocardiales</taxon>
        <taxon>Pseudonocardiaceae</taxon>
        <taxon>Amycolatopsis</taxon>
    </lineage>
</organism>
<keyword evidence="2" id="KW-1185">Reference proteome</keyword>
<dbReference type="Proteomes" id="UP001229651">
    <property type="component" value="Unassembled WGS sequence"/>
</dbReference>
<accession>A0ABU0EMN8</accession>
<gene>
    <name evidence="1" type="ORF">FB470_000535</name>
</gene>
<evidence type="ECO:0000313" key="2">
    <source>
        <dbReference type="Proteomes" id="UP001229651"/>
    </source>
</evidence>